<accession>A0A2M7DLL0</accession>
<evidence type="ECO:0000313" key="5">
    <source>
        <dbReference type="EMBL" id="PIV50611.1"/>
    </source>
</evidence>
<dbReference type="GO" id="GO:0051082">
    <property type="term" value="F:unfolded protein binding"/>
    <property type="evidence" value="ECO:0007669"/>
    <property type="project" value="TreeGrafter"/>
</dbReference>
<comment type="similarity">
    <text evidence="1 3 4">Belongs to the GroES chaperonin family.</text>
</comment>
<evidence type="ECO:0000256" key="1">
    <source>
        <dbReference type="ARBA" id="ARBA00006975"/>
    </source>
</evidence>
<dbReference type="InterPro" id="IPR011032">
    <property type="entry name" value="GroES-like_sf"/>
</dbReference>
<dbReference type="Pfam" id="PF00166">
    <property type="entry name" value="Cpn10"/>
    <property type="match status" value="1"/>
</dbReference>
<keyword evidence="2 3" id="KW-0143">Chaperone</keyword>
<dbReference type="EMBL" id="PETS01000116">
    <property type="protein sequence ID" value="PIV50611.1"/>
    <property type="molecule type" value="Genomic_DNA"/>
</dbReference>
<protein>
    <recommendedName>
        <fullName evidence="3">Co-chaperonin GroES</fullName>
    </recommendedName>
    <alternativeName>
        <fullName evidence="3">10 kDa chaperonin</fullName>
    </alternativeName>
    <alternativeName>
        <fullName evidence="3">Chaperonin-10</fullName>
        <shortName evidence="3">Cpn10</shortName>
    </alternativeName>
</protein>
<dbReference type="HAMAP" id="MF_00580">
    <property type="entry name" value="CH10"/>
    <property type="match status" value="1"/>
</dbReference>
<evidence type="ECO:0000256" key="3">
    <source>
        <dbReference type="HAMAP-Rule" id="MF_00580"/>
    </source>
</evidence>
<dbReference type="GO" id="GO:0044183">
    <property type="term" value="F:protein folding chaperone"/>
    <property type="evidence" value="ECO:0007669"/>
    <property type="project" value="InterPro"/>
</dbReference>
<gene>
    <name evidence="3" type="primary">groES</name>
    <name evidence="3" type="synonym">groS</name>
    <name evidence="5" type="ORF">COS18_04490</name>
</gene>
<dbReference type="Gene3D" id="2.30.33.40">
    <property type="entry name" value="GroES chaperonin"/>
    <property type="match status" value="1"/>
</dbReference>
<keyword evidence="3" id="KW-0963">Cytoplasm</keyword>
<comment type="subcellular location">
    <subcellularLocation>
        <location evidence="3">Cytoplasm</location>
    </subcellularLocation>
</comment>
<evidence type="ECO:0000313" key="6">
    <source>
        <dbReference type="Proteomes" id="UP000228896"/>
    </source>
</evidence>
<dbReference type="NCBIfam" id="NF001533">
    <property type="entry name" value="PRK00364.2-4"/>
    <property type="match status" value="1"/>
</dbReference>
<dbReference type="CDD" id="cd00320">
    <property type="entry name" value="cpn10"/>
    <property type="match status" value="1"/>
</dbReference>
<dbReference type="InterPro" id="IPR020818">
    <property type="entry name" value="Chaperonin_GroES"/>
</dbReference>
<dbReference type="AlphaFoldDB" id="A0A2M7DLL0"/>
<dbReference type="FunFam" id="2.30.33.40:FF:000001">
    <property type="entry name" value="10 kDa chaperonin"/>
    <property type="match status" value="1"/>
</dbReference>
<reference evidence="6" key="1">
    <citation type="submission" date="2017-09" db="EMBL/GenBank/DDBJ databases">
        <title>Depth-based differentiation of microbial function through sediment-hosted aquifers and enrichment of novel symbionts in the deep terrestrial subsurface.</title>
        <authorList>
            <person name="Probst A.J."/>
            <person name="Ladd B."/>
            <person name="Jarett J.K."/>
            <person name="Geller-Mcgrath D.E."/>
            <person name="Sieber C.M.K."/>
            <person name="Emerson J.B."/>
            <person name="Anantharaman K."/>
            <person name="Thomas B.C."/>
            <person name="Malmstrom R."/>
            <person name="Stieglmeier M."/>
            <person name="Klingl A."/>
            <person name="Woyke T."/>
            <person name="Ryan C.M."/>
            <person name="Banfield J.F."/>
        </authorList>
    </citation>
    <scope>NUCLEOTIDE SEQUENCE [LARGE SCALE GENOMIC DNA]</scope>
</reference>
<dbReference type="SMART" id="SM00883">
    <property type="entry name" value="Cpn10"/>
    <property type="match status" value="1"/>
</dbReference>
<dbReference type="PRINTS" id="PR00297">
    <property type="entry name" value="CHAPERONIN10"/>
</dbReference>
<dbReference type="NCBIfam" id="NF001531">
    <property type="entry name" value="PRK00364.2-2"/>
    <property type="match status" value="1"/>
</dbReference>
<evidence type="ECO:0000256" key="2">
    <source>
        <dbReference type="ARBA" id="ARBA00023186"/>
    </source>
</evidence>
<comment type="function">
    <text evidence="3 4">Together with the chaperonin GroEL, plays an essential role in assisting protein folding. The GroEL-GroES system forms a nano-cage that allows encapsulation of the non-native substrate proteins and provides a physical environment optimized to promote and accelerate protein folding. GroES binds to the apical surface of the GroEL ring, thereby capping the opening of the GroEL channel.</text>
</comment>
<dbReference type="PANTHER" id="PTHR10772:SF63">
    <property type="entry name" value="20 KDA CHAPERONIN, CHLOROPLASTIC"/>
    <property type="match status" value="1"/>
</dbReference>
<dbReference type="SUPFAM" id="SSF50129">
    <property type="entry name" value="GroES-like"/>
    <property type="match status" value="1"/>
</dbReference>
<dbReference type="GO" id="GO:0005737">
    <property type="term" value="C:cytoplasm"/>
    <property type="evidence" value="ECO:0007669"/>
    <property type="project" value="UniProtKB-SubCell"/>
</dbReference>
<evidence type="ECO:0000256" key="4">
    <source>
        <dbReference type="RuleBase" id="RU000535"/>
    </source>
</evidence>
<comment type="caution">
    <text evidence="5">The sequence shown here is derived from an EMBL/GenBank/DDBJ whole genome shotgun (WGS) entry which is preliminary data.</text>
</comment>
<dbReference type="Proteomes" id="UP000228896">
    <property type="component" value="Unassembled WGS sequence"/>
</dbReference>
<dbReference type="GO" id="GO:0051087">
    <property type="term" value="F:protein-folding chaperone binding"/>
    <property type="evidence" value="ECO:0007669"/>
    <property type="project" value="TreeGrafter"/>
</dbReference>
<dbReference type="PANTHER" id="PTHR10772">
    <property type="entry name" value="10 KDA HEAT SHOCK PROTEIN"/>
    <property type="match status" value="1"/>
</dbReference>
<dbReference type="GO" id="GO:0005524">
    <property type="term" value="F:ATP binding"/>
    <property type="evidence" value="ECO:0007669"/>
    <property type="project" value="InterPro"/>
</dbReference>
<name>A0A2M7DLL0_9BACT</name>
<proteinExistence type="inferred from homology"/>
<organism evidence="5 6">
    <name type="scientific">Candidatus Falkowbacteria bacterium CG02_land_8_20_14_3_00_36_14</name>
    <dbReference type="NCBI Taxonomy" id="1974560"/>
    <lineage>
        <taxon>Bacteria</taxon>
        <taxon>Candidatus Falkowiibacteriota</taxon>
    </lineage>
</organism>
<dbReference type="InterPro" id="IPR037124">
    <property type="entry name" value="Chaperonin_GroES_sf"/>
</dbReference>
<dbReference type="GO" id="GO:0046872">
    <property type="term" value="F:metal ion binding"/>
    <property type="evidence" value="ECO:0007669"/>
    <property type="project" value="TreeGrafter"/>
</dbReference>
<sequence length="96" mass="10581">MNLKPLYDHVIIKPIAEDEVTKSGIVLPDTVDKEKPEKGEVIAIGPGKITEKGERAIMSVKVGDKVMFKKYSPDEVKVDGEEYLVISEADIIAVIE</sequence>
<comment type="subunit">
    <text evidence="3">Heptamer of 7 subunits arranged in a ring. Interacts with the chaperonin GroEL.</text>
</comment>